<feature type="domain" description="C2H2-type" evidence="10">
    <location>
        <begin position="476"/>
        <end position="503"/>
    </location>
</feature>
<dbReference type="GO" id="GO:0006357">
    <property type="term" value="P:regulation of transcription by RNA polymerase II"/>
    <property type="evidence" value="ECO:0007669"/>
    <property type="project" value="TreeGrafter"/>
</dbReference>
<keyword evidence="2" id="KW-0479">Metal-binding</keyword>
<dbReference type="GO" id="GO:0005634">
    <property type="term" value="C:nucleus"/>
    <property type="evidence" value="ECO:0007669"/>
    <property type="project" value="UniProtKB-SubCell"/>
</dbReference>
<dbReference type="Pfam" id="PF00096">
    <property type="entry name" value="zf-C2H2"/>
    <property type="match status" value="2"/>
</dbReference>
<feature type="compositionally biased region" description="Basic and acidic residues" evidence="9">
    <location>
        <begin position="184"/>
        <end position="200"/>
    </location>
</feature>
<keyword evidence="5" id="KW-0862">Zinc</keyword>
<dbReference type="InterPro" id="IPR050589">
    <property type="entry name" value="Ikaros_C2H2-ZF"/>
</dbReference>
<feature type="compositionally biased region" description="Basic and acidic residues" evidence="9">
    <location>
        <begin position="297"/>
        <end position="308"/>
    </location>
</feature>
<evidence type="ECO:0000313" key="11">
    <source>
        <dbReference type="EMBL" id="KOX75534.1"/>
    </source>
</evidence>
<accession>A0A0N0BGZ9</accession>
<evidence type="ECO:0000256" key="7">
    <source>
        <dbReference type="ARBA" id="ARBA00023242"/>
    </source>
</evidence>
<feature type="compositionally biased region" description="Polar residues" evidence="9">
    <location>
        <begin position="201"/>
        <end position="210"/>
    </location>
</feature>
<evidence type="ECO:0000256" key="8">
    <source>
        <dbReference type="PROSITE-ProRule" id="PRU00042"/>
    </source>
</evidence>
<dbReference type="GO" id="GO:0000978">
    <property type="term" value="F:RNA polymerase II cis-regulatory region sequence-specific DNA binding"/>
    <property type="evidence" value="ECO:0007669"/>
    <property type="project" value="TreeGrafter"/>
</dbReference>
<dbReference type="STRING" id="166423.A0A0N0BGZ9"/>
<dbReference type="PROSITE" id="PS50157">
    <property type="entry name" value="ZINC_FINGER_C2H2_2"/>
    <property type="match status" value="4"/>
</dbReference>
<sequence length="503" mass="57399">MIEADSMMTQPGLSVRESITNGVNRWRVPQLTPRPCKHIRYDHLGSSGLGTWIIDRVEDAFRRAQGLEGGSKPLLIQSKIEFDGFADAIAKKESDGSGIPDCDAVFCLLHLFLLRNHVRNEQTFLEYLVPTALEKIWETPSLGKKWGVAVKDGHDEFRTGIAEFLKAYDSHCFSKLCARLTNTADRKSSQESSRGDKDESQGASVLNGNQPEGRADEAVNEKEKEKETSKYSEKVLDMSIKPKIEASPKKDSALFNLIAGPSCRSKEEGRKSVGNDDNNNIPLLKTDAENPSSSSEEVPKELTDESDKPIEALNLCKRDCQEEEESHMNPGADERLKDTFLYKIMTDPTFLESIQKHKQTKRYACPYCKQEFNNSDELADHSDAKKDESNQVVCCACKKTFAQKRYLRYHQRCHSERTMFTCDICTKKYTRIDNLSRHNAFHVNPDKFSCTYCEKTFARKDLLNKHLKCHDNKFRFFCEICQRYFKGPLSLDNHRKNFHSATV</sequence>
<evidence type="ECO:0000313" key="12">
    <source>
        <dbReference type="Proteomes" id="UP000053105"/>
    </source>
</evidence>
<dbReference type="SUPFAM" id="SSF57667">
    <property type="entry name" value="beta-beta-alpha zinc fingers"/>
    <property type="match status" value="2"/>
</dbReference>
<evidence type="ECO:0000259" key="10">
    <source>
        <dbReference type="PROSITE" id="PS50157"/>
    </source>
</evidence>
<gene>
    <name evidence="11" type="ORF">WN51_12278</name>
</gene>
<dbReference type="OrthoDB" id="1405595at2759"/>
<dbReference type="Gene3D" id="3.30.160.60">
    <property type="entry name" value="Classic Zinc Finger"/>
    <property type="match status" value="3"/>
</dbReference>
<dbReference type="SMART" id="SM00355">
    <property type="entry name" value="ZnF_C2H2"/>
    <property type="match status" value="5"/>
</dbReference>
<evidence type="ECO:0000256" key="5">
    <source>
        <dbReference type="ARBA" id="ARBA00022833"/>
    </source>
</evidence>
<dbReference type="AlphaFoldDB" id="A0A0N0BGZ9"/>
<evidence type="ECO:0000256" key="2">
    <source>
        <dbReference type="ARBA" id="ARBA00022723"/>
    </source>
</evidence>
<feature type="domain" description="C2H2-type" evidence="10">
    <location>
        <begin position="448"/>
        <end position="475"/>
    </location>
</feature>
<feature type="compositionally biased region" description="Basic and acidic residues" evidence="9">
    <location>
        <begin position="264"/>
        <end position="274"/>
    </location>
</feature>
<keyword evidence="3" id="KW-0677">Repeat</keyword>
<dbReference type="GO" id="GO:0003700">
    <property type="term" value="F:DNA-binding transcription factor activity"/>
    <property type="evidence" value="ECO:0007669"/>
    <property type="project" value="TreeGrafter"/>
</dbReference>
<keyword evidence="4 8" id="KW-0863">Zinc-finger</keyword>
<name>A0A0N0BGZ9_9HYME</name>
<feature type="domain" description="C2H2-type" evidence="10">
    <location>
        <begin position="420"/>
        <end position="447"/>
    </location>
</feature>
<dbReference type="PANTHER" id="PTHR24404:SF114">
    <property type="entry name" value="KLUMPFUSS, ISOFORM B-RELATED"/>
    <property type="match status" value="1"/>
</dbReference>
<dbReference type="Proteomes" id="UP000053105">
    <property type="component" value="Unassembled WGS sequence"/>
</dbReference>
<dbReference type="InterPro" id="IPR036236">
    <property type="entry name" value="Znf_C2H2_sf"/>
</dbReference>
<proteinExistence type="predicted"/>
<dbReference type="InterPro" id="IPR013087">
    <property type="entry name" value="Znf_C2H2_type"/>
</dbReference>
<keyword evidence="7" id="KW-0539">Nucleus</keyword>
<reference evidence="11 12" key="1">
    <citation type="submission" date="2015-07" db="EMBL/GenBank/DDBJ databases">
        <title>The genome of Melipona quadrifasciata.</title>
        <authorList>
            <person name="Pan H."/>
            <person name="Kapheim K."/>
        </authorList>
    </citation>
    <scope>NUCLEOTIDE SEQUENCE [LARGE SCALE GENOMIC DNA]</scope>
    <source>
        <strain evidence="11">0111107301</strain>
        <tissue evidence="11">Whole body</tissue>
    </source>
</reference>
<feature type="domain" description="C2H2-type" evidence="10">
    <location>
        <begin position="392"/>
        <end position="419"/>
    </location>
</feature>
<feature type="region of interest" description="Disordered" evidence="9">
    <location>
        <begin position="184"/>
        <end position="233"/>
    </location>
</feature>
<evidence type="ECO:0000256" key="9">
    <source>
        <dbReference type="SAM" id="MobiDB-lite"/>
    </source>
</evidence>
<dbReference type="PANTHER" id="PTHR24404">
    <property type="entry name" value="ZINC FINGER PROTEIN"/>
    <property type="match status" value="1"/>
</dbReference>
<comment type="subcellular location">
    <subcellularLocation>
        <location evidence="1">Nucleus</location>
    </subcellularLocation>
</comment>
<dbReference type="PROSITE" id="PS00028">
    <property type="entry name" value="ZINC_FINGER_C2H2_1"/>
    <property type="match status" value="4"/>
</dbReference>
<feature type="region of interest" description="Disordered" evidence="9">
    <location>
        <begin position="264"/>
        <end position="308"/>
    </location>
</feature>
<protein>
    <submittedName>
        <fullName evidence="11">Chorion transcription factor Cf2</fullName>
    </submittedName>
</protein>
<dbReference type="Pfam" id="PF12171">
    <property type="entry name" value="zf-C2H2_jaz"/>
    <property type="match status" value="1"/>
</dbReference>
<evidence type="ECO:0000256" key="3">
    <source>
        <dbReference type="ARBA" id="ARBA00022737"/>
    </source>
</evidence>
<dbReference type="InterPro" id="IPR022755">
    <property type="entry name" value="Znf_C2H2_jaz"/>
</dbReference>
<keyword evidence="6" id="KW-0238">DNA-binding</keyword>
<evidence type="ECO:0000256" key="6">
    <source>
        <dbReference type="ARBA" id="ARBA00023125"/>
    </source>
</evidence>
<dbReference type="EMBL" id="KQ435762">
    <property type="protein sequence ID" value="KOX75534.1"/>
    <property type="molecule type" value="Genomic_DNA"/>
</dbReference>
<dbReference type="GO" id="GO:0008270">
    <property type="term" value="F:zinc ion binding"/>
    <property type="evidence" value="ECO:0007669"/>
    <property type="project" value="UniProtKB-KW"/>
</dbReference>
<evidence type="ECO:0000256" key="1">
    <source>
        <dbReference type="ARBA" id="ARBA00004123"/>
    </source>
</evidence>
<organism evidence="11 12">
    <name type="scientific">Melipona quadrifasciata</name>
    <dbReference type="NCBI Taxonomy" id="166423"/>
    <lineage>
        <taxon>Eukaryota</taxon>
        <taxon>Metazoa</taxon>
        <taxon>Ecdysozoa</taxon>
        <taxon>Arthropoda</taxon>
        <taxon>Hexapoda</taxon>
        <taxon>Insecta</taxon>
        <taxon>Pterygota</taxon>
        <taxon>Neoptera</taxon>
        <taxon>Endopterygota</taxon>
        <taxon>Hymenoptera</taxon>
        <taxon>Apocrita</taxon>
        <taxon>Aculeata</taxon>
        <taxon>Apoidea</taxon>
        <taxon>Anthophila</taxon>
        <taxon>Apidae</taxon>
        <taxon>Melipona</taxon>
    </lineage>
</organism>
<feature type="compositionally biased region" description="Basic and acidic residues" evidence="9">
    <location>
        <begin position="213"/>
        <end position="233"/>
    </location>
</feature>
<evidence type="ECO:0000256" key="4">
    <source>
        <dbReference type="ARBA" id="ARBA00022771"/>
    </source>
</evidence>
<keyword evidence="12" id="KW-1185">Reference proteome</keyword>